<proteinExistence type="predicted"/>
<comment type="subcellular location">
    <subcellularLocation>
        <location evidence="1">Nucleus</location>
    </subcellularLocation>
</comment>
<dbReference type="Gene3D" id="2.40.330.10">
    <property type="entry name" value="DNA-binding pseudobarrel domain"/>
    <property type="match status" value="2"/>
</dbReference>
<dbReference type="EMBL" id="DF973710">
    <property type="protein sequence ID" value="GAU38320.1"/>
    <property type="molecule type" value="Genomic_DNA"/>
</dbReference>
<gene>
    <name evidence="6" type="ORF">TSUD_61810</name>
</gene>
<accession>A0A2Z6NNX2</accession>
<dbReference type="InterPro" id="IPR015300">
    <property type="entry name" value="DNA-bd_pseudobarrel_sf"/>
</dbReference>
<protein>
    <recommendedName>
        <fullName evidence="8">TF-B3 domain-containing protein</fullName>
    </recommendedName>
</protein>
<keyword evidence="5" id="KW-0539">Nucleus</keyword>
<organism evidence="6 7">
    <name type="scientific">Trifolium subterraneum</name>
    <name type="common">Subterranean clover</name>
    <dbReference type="NCBI Taxonomy" id="3900"/>
    <lineage>
        <taxon>Eukaryota</taxon>
        <taxon>Viridiplantae</taxon>
        <taxon>Streptophyta</taxon>
        <taxon>Embryophyta</taxon>
        <taxon>Tracheophyta</taxon>
        <taxon>Spermatophyta</taxon>
        <taxon>Magnoliopsida</taxon>
        <taxon>eudicotyledons</taxon>
        <taxon>Gunneridae</taxon>
        <taxon>Pentapetalae</taxon>
        <taxon>rosids</taxon>
        <taxon>fabids</taxon>
        <taxon>Fabales</taxon>
        <taxon>Fabaceae</taxon>
        <taxon>Papilionoideae</taxon>
        <taxon>50 kb inversion clade</taxon>
        <taxon>NPAAA clade</taxon>
        <taxon>Hologalegina</taxon>
        <taxon>IRL clade</taxon>
        <taxon>Trifolieae</taxon>
        <taxon>Trifolium</taxon>
    </lineage>
</organism>
<reference evidence="7" key="1">
    <citation type="journal article" date="2017" name="Front. Plant Sci.">
        <title>Climate Clever Clovers: New Paradigm to Reduce the Environmental Footprint of Ruminants by Breeding Low Methanogenic Forages Utilizing Haplotype Variation.</title>
        <authorList>
            <person name="Kaur P."/>
            <person name="Appels R."/>
            <person name="Bayer P.E."/>
            <person name="Keeble-Gagnere G."/>
            <person name="Wang J."/>
            <person name="Hirakawa H."/>
            <person name="Shirasawa K."/>
            <person name="Vercoe P."/>
            <person name="Stefanova K."/>
            <person name="Durmic Z."/>
            <person name="Nichols P."/>
            <person name="Revell C."/>
            <person name="Isobe S.N."/>
            <person name="Edwards D."/>
            <person name="Erskine W."/>
        </authorList>
    </citation>
    <scope>NUCLEOTIDE SEQUENCE [LARGE SCALE GENOMIC DNA]</scope>
    <source>
        <strain evidence="7">cv. Daliak</strain>
    </source>
</reference>
<evidence type="ECO:0000313" key="6">
    <source>
        <dbReference type="EMBL" id="GAU38320.1"/>
    </source>
</evidence>
<evidence type="ECO:0008006" key="8">
    <source>
        <dbReference type="Google" id="ProtNLM"/>
    </source>
</evidence>
<dbReference type="OrthoDB" id="1432122at2759"/>
<dbReference type="SUPFAM" id="SSF101936">
    <property type="entry name" value="DNA-binding pseudobarrel domain"/>
    <property type="match status" value="2"/>
</dbReference>
<evidence type="ECO:0000256" key="1">
    <source>
        <dbReference type="ARBA" id="ARBA00004123"/>
    </source>
</evidence>
<keyword evidence="2" id="KW-0805">Transcription regulation</keyword>
<evidence type="ECO:0000256" key="3">
    <source>
        <dbReference type="ARBA" id="ARBA00023125"/>
    </source>
</evidence>
<name>A0A2Z6NNX2_TRISU</name>
<keyword evidence="7" id="KW-1185">Reference proteome</keyword>
<sequence>MANDLDIKSSIETFLNERRQGIPLDNKRDMQGIEWDLQGYAMMTRTCYLEFDPLRISYLDTNMQPISLLTKTCYMEFDPMSSRAKLPVCFARDVGPFLGSYVILQYPKRNHIQIAIQKKNNKYYFTSGWSRLRDFYDIGLGGWVTLLYISPLLFHVKVRKITGIEATYPEKNPPFRLMLLNGSGGSSSNGPIPYFAAPRTFYHSLEKTLTSSDIESGILKLSWHGFCEHALPSEETQLTLVDWIGYTWRCQLKFENHPHKTCNISGQWRNIYKAHHFAEGVTIKFGVIGPVNNNVIHLKISPFLGVRTTIIAPTKASGHKTFYQTQHYFML</sequence>
<evidence type="ECO:0000256" key="2">
    <source>
        <dbReference type="ARBA" id="ARBA00023015"/>
    </source>
</evidence>
<keyword evidence="4" id="KW-0804">Transcription</keyword>
<dbReference type="AlphaFoldDB" id="A0A2Z6NNX2"/>
<evidence type="ECO:0000313" key="7">
    <source>
        <dbReference type="Proteomes" id="UP000242715"/>
    </source>
</evidence>
<dbReference type="Proteomes" id="UP000242715">
    <property type="component" value="Unassembled WGS sequence"/>
</dbReference>
<keyword evidence="3" id="KW-0238">DNA-binding</keyword>
<dbReference type="GO" id="GO:0005634">
    <property type="term" value="C:nucleus"/>
    <property type="evidence" value="ECO:0007669"/>
    <property type="project" value="UniProtKB-SubCell"/>
</dbReference>
<evidence type="ECO:0000256" key="5">
    <source>
        <dbReference type="ARBA" id="ARBA00023242"/>
    </source>
</evidence>
<dbReference type="GO" id="GO:0003677">
    <property type="term" value="F:DNA binding"/>
    <property type="evidence" value="ECO:0007669"/>
    <property type="project" value="UniProtKB-KW"/>
</dbReference>
<evidence type="ECO:0000256" key="4">
    <source>
        <dbReference type="ARBA" id="ARBA00023163"/>
    </source>
</evidence>